<sequence length="265" mass="29252">MSEPVTTYIRYQTDGKVSYGILEGETIHELNGDIFGSHRRTGKKVPIEKVSILPPTDAQKVIAVGHNFQSHIEGMPTPKEPVLFAKLLTSLIGHDSEVRYFSDTTDLHFEGEMVLVIGKTASNVSLENASNYIFAVAPGNDISERHWQQNDVQWFRGKSSDTFGPVGPVMVRGADYNNLLVQTRVNGKVMQSQSTKDMIFSPEQIVSYVSRYVTLEPGDLIFSGTPGKTSAMLPGDVVEIELEGVGVLRNTIGDKEEPQRLLKAK</sequence>
<dbReference type="GO" id="GO:0044281">
    <property type="term" value="P:small molecule metabolic process"/>
    <property type="evidence" value="ECO:0007669"/>
    <property type="project" value="UniProtKB-ARBA"/>
</dbReference>
<keyword evidence="2" id="KW-0479">Metal-binding</keyword>
<dbReference type="PANTHER" id="PTHR42796:SF4">
    <property type="entry name" value="FUMARYLACETOACETATE HYDROLASE DOMAIN-CONTAINING PROTEIN 2A"/>
    <property type="match status" value="1"/>
</dbReference>
<name>A0AA37T2B2_9ALTE</name>
<dbReference type="Gene3D" id="3.90.850.10">
    <property type="entry name" value="Fumarylacetoacetase-like, C-terminal domain"/>
    <property type="match status" value="1"/>
</dbReference>
<dbReference type="InterPro" id="IPR018833">
    <property type="entry name" value="Rv2993c-like_N"/>
</dbReference>
<dbReference type="AlphaFoldDB" id="A0AA37T2B2"/>
<keyword evidence="6" id="KW-1185">Reference proteome</keyword>
<evidence type="ECO:0000313" key="5">
    <source>
        <dbReference type="EMBL" id="GLR72660.1"/>
    </source>
</evidence>
<dbReference type="EMBL" id="BSOT01000011">
    <property type="protein sequence ID" value="GLR72660.1"/>
    <property type="molecule type" value="Genomic_DNA"/>
</dbReference>
<comment type="similarity">
    <text evidence="1">Belongs to the FAH family.</text>
</comment>
<protein>
    <submittedName>
        <fullName evidence="5">Uncharacterized protein</fullName>
    </submittedName>
</protein>
<dbReference type="GO" id="GO:0003824">
    <property type="term" value="F:catalytic activity"/>
    <property type="evidence" value="ECO:0007669"/>
    <property type="project" value="InterPro"/>
</dbReference>
<dbReference type="Pfam" id="PF10370">
    <property type="entry name" value="Rv2993c-like_N"/>
    <property type="match status" value="1"/>
</dbReference>
<reference evidence="5" key="1">
    <citation type="journal article" date="2014" name="Int. J. Syst. Evol. Microbiol.">
        <title>Complete genome sequence of Corynebacterium casei LMG S-19264T (=DSM 44701T), isolated from a smear-ripened cheese.</title>
        <authorList>
            <consortium name="US DOE Joint Genome Institute (JGI-PGF)"/>
            <person name="Walter F."/>
            <person name="Albersmeier A."/>
            <person name="Kalinowski J."/>
            <person name="Ruckert C."/>
        </authorList>
    </citation>
    <scope>NUCLEOTIDE SEQUENCE</scope>
    <source>
        <strain evidence="5">NBRC 110023</strain>
    </source>
</reference>
<dbReference type="Gene3D" id="2.30.30.370">
    <property type="entry name" value="FAH"/>
    <property type="match status" value="1"/>
</dbReference>
<feature type="domain" description="Fumarylacetoacetase-like C-terminal" evidence="3">
    <location>
        <begin position="60"/>
        <end position="252"/>
    </location>
</feature>
<evidence type="ECO:0000256" key="1">
    <source>
        <dbReference type="ARBA" id="ARBA00010211"/>
    </source>
</evidence>
<dbReference type="InterPro" id="IPR036663">
    <property type="entry name" value="Fumarylacetoacetase_C_sf"/>
</dbReference>
<dbReference type="InterPro" id="IPR051121">
    <property type="entry name" value="FAH"/>
</dbReference>
<dbReference type="PANTHER" id="PTHR42796">
    <property type="entry name" value="FUMARYLACETOACETATE HYDROLASE DOMAIN-CONTAINING PROTEIN 2A-RELATED"/>
    <property type="match status" value="1"/>
</dbReference>
<proteinExistence type="inferred from homology"/>
<accession>A0AA37T2B2</accession>
<dbReference type="GO" id="GO:0046872">
    <property type="term" value="F:metal ion binding"/>
    <property type="evidence" value="ECO:0007669"/>
    <property type="project" value="UniProtKB-KW"/>
</dbReference>
<reference evidence="5" key="2">
    <citation type="submission" date="2023-01" db="EMBL/GenBank/DDBJ databases">
        <title>Draft genome sequence of Agaribacter marinus strain NBRC 110023.</title>
        <authorList>
            <person name="Sun Q."/>
            <person name="Mori K."/>
        </authorList>
    </citation>
    <scope>NUCLEOTIDE SEQUENCE</scope>
    <source>
        <strain evidence="5">NBRC 110023</strain>
    </source>
</reference>
<dbReference type="InterPro" id="IPR011234">
    <property type="entry name" value="Fumarylacetoacetase-like_C"/>
</dbReference>
<dbReference type="SUPFAM" id="SSF56529">
    <property type="entry name" value="FAH"/>
    <property type="match status" value="1"/>
</dbReference>
<evidence type="ECO:0000313" key="6">
    <source>
        <dbReference type="Proteomes" id="UP001156601"/>
    </source>
</evidence>
<feature type="domain" description="Rv2993c-like N-terminal" evidence="4">
    <location>
        <begin position="8"/>
        <end position="55"/>
    </location>
</feature>
<gene>
    <name evidence="5" type="ORF">GCM10007852_35680</name>
</gene>
<dbReference type="Proteomes" id="UP001156601">
    <property type="component" value="Unassembled WGS sequence"/>
</dbReference>
<dbReference type="Pfam" id="PF01557">
    <property type="entry name" value="FAA_hydrolase"/>
    <property type="match status" value="1"/>
</dbReference>
<organism evidence="5 6">
    <name type="scientific">Agaribacter marinus</name>
    <dbReference type="NCBI Taxonomy" id="1431249"/>
    <lineage>
        <taxon>Bacteria</taxon>
        <taxon>Pseudomonadati</taxon>
        <taxon>Pseudomonadota</taxon>
        <taxon>Gammaproteobacteria</taxon>
        <taxon>Alteromonadales</taxon>
        <taxon>Alteromonadaceae</taxon>
        <taxon>Agaribacter</taxon>
    </lineage>
</organism>
<comment type="caution">
    <text evidence="5">The sequence shown here is derived from an EMBL/GenBank/DDBJ whole genome shotgun (WGS) entry which is preliminary data.</text>
</comment>
<evidence type="ECO:0000259" key="4">
    <source>
        <dbReference type="Pfam" id="PF10370"/>
    </source>
</evidence>
<evidence type="ECO:0000259" key="3">
    <source>
        <dbReference type="Pfam" id="PF01557"/>
    </source>
</evidence>
<evidence type="ECO:0000256" key="2">
    <source>
        <dbReference type="ARBA" id="ARBA00022723"/>
    </source>
</evidence>